<dbReference type="EMBL" id="JH712226">
    <property type="protein sequence ID" value="EFO20128.1"/>
    <property type="molecule type" value="Genomic_DNA"/>
</dbReference>
<accession>A0A1S0TTR5</accession>
<feature type="compositionally biased region" description="Basic and acidic residues" evidence="1">
    <location>
        <begin position="54"/>
        <end position="66"/>
    </location>
</feature>
<gene>
    <name evidence="2" type="ORF">LOAG_08361</name>
</gene>
<feature type="region of interest" description="Disordered" evidence="1">
    <location>
        <begin position="36"/>
        <end position="66"/>
    </location>
</feature>
<reference evidence="2" key="1">
    <citation type="submission" date="2012-04" db="EMBL/GenBank/DDBJ databases">
        <title>The Genome Sequence of Loa loa.</title>
        <authorList>
            <consortium name="The Broad Institute Genome Sequencing Platform"/>
            <consortium name="Broad Institute Genome Sequencing Center for Infectious Disease"/>
            <person name="Nutman T.B."/>
            <person name="Fink D.L."/>
            <person name="Russ C."/>
            <person name="Young S."/>
            <person name="Zeng Q."/>
            <person name="Gargeya S."/>
            <person name="Alvarado L."/>
            <person name="Berlin A."/>
            <person name="Chapman S.B."/>
            <person name="Chen Z."/>
            <person name="Freedman E."/>
            <person name="Gellesch M."/>
            <person name="Goldberg J."/>
            <person name="Griggs A."/>
            <person name="Gujja S."/>
            <person name="Heilman E.R."/>
            <person name="Heiman D."/>
            <person name="Howarth C."/>
            <person name="Mehta T."/>
            <person name="Neiman D."/>
            <person name="Pearson M."/>
            <person name="Roberts A."/>
            <person name="Saif S."/>
            <person name="Shea T."/>
            <person name="Shenoy N."/>
            <person name="Sisk P."/>
            <person name="Stolte C."/>
            <person name="Sykes S."/>
            <person name="White J."/>
            <person name="Yandava C."/>
            <person name="Haas B."/>
            <person name="Henn M.R."/>
            <person name="Nusbaum C."/>
            <person name="Birren B."/>
        </authorList>
    </citation>
    <scope>NUCLEOTIDE SEQUENCE [LARGE SCALE GENOMIC DNA]</scope>
</reference>
<dbReference type="GeneID" id="9945790"/>
<dbReference type="RefSeq" id="XP_003143941.1">
    <property type="nucleotide sequence ID" value="XM_003143893.1"/>
</dbReference>
<dbReference type="AlphaFoldDB" id="A0A1S0TTR5"/>
<evidence type="ECO:0000313" key="2">
    <source>
        <dbReference type="EMBL" id="EFO20128.1"/>
    </source>
</evidence>
<dbReference type="CTD" id="9945790"/>
<proteinExistence type="predicted"/>
<feature type="region of interest" description="Disordered" evidence="1">
    <location>
        <begin position="1"/>
        <end position="23"/>
    </location>
</feature>
<dbReference type="InParanoid" id="A0A1S0TTR5"/>
<sequence>MRRERERDEEKEREREGEKEDEEKLVDKREIKWYKKRRDEKGKKSKQRRGHFCQRIEKGEDERRVEPQINRQKLRKKIGNEGERGRTRGRGNATCRQFINKCISNIDI</sequence>
<name>A0A1S0TTR5_LOALO</name>
<organism evidence="2">
    <name type="scientific">Loa loa</name>
    <name type="common">Eye worm</name>
    <name type="synonym">Filaria loa</name>
    <dbReference type="NCBI Taxonomy" id="7209"/>
    <lineage>
        <taxon>Eukaryota</taxon>
        <taxon>Metazoa</taxon>
        <taxon>Ecdysozoa</taxon>
        <taxon>Nematoda</taxon>
        <taxon>Chromadorea</taxon>
        <taxon>Rhabditida</taxon>
        <taxon>Spirurina</taxon>
        <taxon>Spiruromorpha</taxon>
        <taxon>Filarioidea</taxon>
        <taxon>Onchocercidae</taxon>
        <taxon>Loa</taxon>
    </lineage>
</organism>
<dbReference type="KEGG" id="loa:LOAG_08361"/>
<feature type="compositionally biased region" description="Basic and acidic residues" evidence="1">
    <location>
        <begin position="1"/>
        <end position="18"/>
    </location>
</feature>
<protein>
    <submittedName>
        <fullName evidence="2">Uncharacterized protein</fullName>
    </submittedName>
</protein>
<evidence type="ECO:0000256" key="1">
    <source>
        <dbReference type="SAM" id="MobiDB-lite"/>
    </source>
</evidence>
<feature type="compositionally biased region" description="Basic residues" evidence="1">
    <location>
        <begin position="43"/>
        <end position="52"/>
    </location>
</feature>